<reference evidence="2" key="2">
    <citation type="journal article" date="2007" name="Science">
        <title>Draft genome sequence of the sexually transmitted pathogen Trichomonas vaginalis.</title>
        <authorList>
            <person name="Carlton J.M."/>
            <person name="Hirt R.P."/>
            <person name="Silva J.C."/>
            <person name="Delcher A.L."/>
            <person name="Schatz M."/>
            <person name="Zhao Q."/>
            <person name="Wortman J.R."/>
            <person name="Bidwell S.L."/>
            <person name="Alsmark U.C.M."/>
            <person name="Besteiro S."/>
            <person name="Sicheritz-Ponten T."/>
            <person name="Noel C.J."/>
            <person name="Dacks J.B."/>
            <person name="Foster P.G."/>
            <person name="Simillion C."/>
            <person name="Van de Peer Y."/>
            <person name="Miranda-Saavedra D."/>
            <person name="Barton G.J."/>
            <person name="Westrop G.D."/>
            <person name="Mueller S."/>
            <person name="Dessi D."/>
            <person name="Fiori P.L."/>
            <person name="Ren Q."/>
            <person name="Paulsen I."/>
            <person name="Zhang H."/>
            <person name="Bastida-Corcuera F.D."/>
            <person name="Simoes-Barbosa A."/>
            <person name="Brown M.T."/>
            <person name="Hayes R.D."/>
            <person name="Mukherjee M."/>
            <person name="Okumura C.Y."/>
            <person name="Schneider R."/>
            <person name="Smith A.J."/>
            <person name="Vanacova S."/>
            <person name="Villalvazo M."/>
            <person name="Haas B.J."/>
            <person name="Pertea M."/>
            <person name="Feldblyum T.V."/>
            <person name="Utterback T.R."/>
            <person name="Shu C.L."/>
            <person name="Osoegawa K."/>
            <person name="de Jong P.J."/>
            <person name="Hrdy I."/>
            <person name="Horvathova L."/>
            <person name="Zubacova Z."/>
            <person name="Dolezal P."/>
            <person name="Malik S.B."/>
            <person name="Logsdon J.M. Jr."/>
            <person name="Henze K."/>
            <person name="Gupta A."/>
            <person name="Wang C.C."/>
            <person name="Dunne R.L."/>
            <person name="Upcroft J.A."/>
            <person name="Upcroft P."/>
            <person name="White O."/>
            <person name="Salzberg S.L."/>
            <person name="Tang P."/>
            <person name="Chiu C.-H."/>
            <person name="Lee Y.-S."/>
            <person name="Embley T.M."/>
            <person name="Coombs G.H."/>
            <person name="Mottram J.C."/>
            <person name="Tachezy J."/>
            <person name="Fraser-Liggett C.M."/>
            <person name="Johnson P.J."/>
        </authorList>
    </citation>
    <scope>NUCLEOTIDE SEQUENCE [LARGE SCALE GENOMIC DNA]</scope>
    <source>
        <strain evidence="2">G3</strain>
    </source>
</reference>
<dbReference type="SUPFAM" id="SSF48403">
    <property type="entry name" value="Ankyrin repeat"/>
    <property type="match status" value="1"/>
</dbReference>
<dbReference type="AlphaFoldDB" id="A2FXM8"/>
<dbReference type="InParanoid" id="A2FXM8"/>
<protein>
    <submittedName>
        <fullName evidence="2">Uncharacterized protein</fullName>
    </submittedName>
</protein>
<dbReference type="VEuPathDB" id="TrichDB:TVAGG3_0640240"/>
<dbReference type="PANTHER" id="PTHR24182">
    <property type="entry name" value="ANKYRIN REPEAT AND SOCS BOX CONTAINING 4"/>
    <property type="match status" value="1"/>
</dbReference>
<evidence type="ECO:0000313" key="3">
    <source>
        <dbReference type="Proteomes" id="UP000001542"/>
    </source>
</evidence>
<dbReference type="EMBL" id="DS114117">
    <property type="protein sequence ID" value="EAX90339.1"/>
    <property type="molecule type" value="Genomic_DNA"/>
</dbReference>
<dbReference type="InterPro" id="IPR002110">
    <property type="entry name" value="Ankyrin_rpt"/>
</dbReference>
<dbReference type="OrthoDB" id="194358at2759"/>
<dbReference type="PANTHER" id="PTHR24182:SF13">
    <property type="entry name" value="LD18443P"/>
    <property type="match status" value="1"/>
</dbReference>
<keyword evidence="1" id="KW-0472">Membrane</keyword>
<dbReference type="VEuPathDB" id="TrichDB:TVAG_385370"/>
<organism evidence="2 3">
    <name type="scientific">Trichomonas vaginalis (strain ATCC PRA-98 / G3)</name>
    <dbReference type="NCBI Taxonomy" id="412133"/>
    <lineage>
        <taxon>Eukaryota</taxon>
        <taxon>Metamonada</taxon>
        <taxon>Parabasalia</taxon>
        <taxon>Trichomonadida</taxon>
        <taxon>Trichomonadidae</taxon>
        <taxon>Trichomonas</taxon>
    </lineage>
</organism>
<dbReference type="RefSeq" id="XP_001303269.1">
    <property type="nucleotide sequence ID" value="XM_001303268.1"/>
</dbReference>
<accession>A2FXM8</accession>
<feature type="transmembrane region" description="Helical" evidence="1">
    <location>
        <begin position="294"/>
        <end position="313"/>
    </location>
</feature>
<evidence type="ECO:0000256" key="1">
    <source>
        <dbReference type="SAM" id="Phobius"/>
    </source>
</evidence>
<sequence>MRDDVEFLMETCYKRDWKPNHTYGSLKLIDWCSKFGSYKCFKFLKELGAEITNETLIQSMIGGNSMIISEIFYEITKIDINNRFLDALLHIQDMNLLIDIAPKFINLFDYLSTFIYDNLNLFFLKFALTHDLDSALCTAVYYNISSLVVDFVELGADVNGKTIFSSPFLAASKIGNLEMLKLFCEHGCDLNKFSINPFHFAAKNDDLEMADFLYKNHCDIYATELNNKLPIEIAISNRSEKVIRYLLLKDPLFVMKADFRMNEVSKSIYYEYCRRGIVNWINIFRDVFDALGDYFKYPLLSILIIYFLNFYYINTL</sequence>
<reference evidence="2" key="1">
    <citation type="submission" date="2006-10" db="EMBL/GenBank/DDBJ databases">
        <authorList>
            <person name="Amadeo P."/>
            <person name="Zhao Q."/>
            <person name="Wortman J."/>
            <person name="Fraser-Liggett C."/>
            <person name="Carlton J."/>
        </authorList>
    </citation>
    <scope>NUCLEOTIDE SEQUENCE</scope>
    <source>
        <strain evidence="2">G3</strain>
    </source>
</reference>
<gene>
    <name evidence="2" type="ORF">TVAG_385370</name>
</gene>
<keyword evidence="1" id="KW-1133">Transmembrane helix</keyword>
<dbReference type="Pfam" id="PF12796">
    <property type="entry name" value="Ank_2"/>
    <property type="match status" value="1"/>
</dbReference>
<evidence type="ECO:0000313" key="2">
    <source>
        <dbReference type="EMBL" id="EAX90339.1"/>
    </source>
</evidence>
<keyword evidence="3" id="KW-1185">Reference proteome</keyword>
<dbReference type="Proteomes" id="UP000001542">
    <property type="component" value="Unassembled WGS sequence"/>
</dbReference>
<keyword evidence="1" id="KW-0812">Transmembrane</keyword>
<dbReference type="SMR" id="A2FXM8"/>
<name>A2FXM8_TRIV3</name>
<dbReference type="SMART" id="SM00248">
    <property type="entry name" value="ANK"/>
    <property type="match status" value="5"/>
</dbReference>
<dbReference type="Gene3D" id="1.25.40.20">
    <property type="entry name" value="Ankyrin repeat-containing domain"/>
    <property type="match status" value="1"/>
</dbReference>
<proteinExistence type="predicted"/>
<dbReference type="KEGG" id="tva:75664619"/>
<dbReference type="InterPro" id="IPR036770">
    <property type="entry name" value="Ankyrin_rpt-contain_sf"/>
</dbReference>